<evidence type="ECO:0000256" key="4">
    <source>
        <dbReference type="ARBA" id="ARBA00022438"/>
    </source>
</evidence>
<dbReference type="NCBIfam" id="TIGR01249">
    <property type="entry name" value="pro_imino_pep_1"/>
    <property type="match status" value="1"/>
</dbReference>
<dbReference type="Gene3D" id="3.40.50.1820">
    <property type="entry name" value="alpha/beta hydrolase"/>
    <property type="match status" value="1"/>
</dbReference>
<accession>M1V7C3</accession>
<protein>
    <recommendedName>
        <fullName evidence="8 10">Proline iminopeptidase</fullName>
        <shortName evidence="8">PIP</shortName>
        <ecNumber evidence="8 10">3.4.11.5</ecNumber>
    </recommendedName>
    <alternativeName>
        <fullName evidence="8">Prolyl aminopeptidase</fullName>
    </alternativeName>
</protein>
<comment type="subcellular location">
    <subcellularLocation>
        <location evidence="2 8">Cytoplasm</location>
    </subcellularLocation>
</comment>
<proteinExistence type="inferred from homology"/>
<dbReference type="GO" id="GO:0004177">
    <property type="term" value="F:aminopeptidase activity"/>
    <property type="evidence" value="ECO:0007669"/>
    <property type="project" value="UniProtKB-UniRule"/>
</dbReference>
<feature type="domain" description="AB hydrolase-1" evidence="11">
    <location>
        <begin position="39"/>
        <end position="321"/>
    </location>
</feature>
<evidence type="ECO:0000256" key="5">
    <source>
        <dbReference type="ARBA" id="ARBA00022490"/>
    </source>
</evidence>
<dbReference type="STRING" id="280699.M1V7C3"/>
<dbReference type="PRINTS" id="PR00111">
    <property type="entry name" value="ABHYDROLASE"/>
</dbReference>
<dbReference type="PANTHER" id="PTHR43722">
    <property type="entry name" value="PROLINE IMINOPEPTIDASE"/>
    <property type="match status" value="1"/>
</dbReference>
<dbReference type="SUPFAM" id="SSF53474">
    <property type="entry name" value="alpha/beta-Hydrolases"/>
    <property type="match status" value="1"/>
</dbReference>
<dbReference type="GO" id="GO:0006508">
    <property type="term" value="P:proteolysis"/>
    <property type="evidence" value="ECO:0007669"/>
    <property type="project" value="UniProtKB-KW"/>
</dbReference>
<dbReference type="HOGENOM" id="CLU_043739_2_2_1"/>
<dbReference type="OrthoDB" id="10249433at2759"/>
<feature type="active site" description="Nucleophile" evidence="9">
    <location>
        <position position="112"/>
    </location>
</feature>
<evidence type="ECO:0000256" key="1">
    <source>
        <dbReference type="ARBA" id="ARBA00001585"/>
    </source>
</evidence>
<evidence type="ECO:0000313" key="12">
    <source>
        <dbReference type="EMBL" id="BAM82955.1"/>
    </source>
</evidence>
<dbReference type="GeneID" id="16997382"/>
<evidence type="ECO:0000259" key="11">
    <source>
        <dbReference type="Pfam" id="PF00561"/>
    </source>
</evidence>
<keyword evidence="4 8" id="KW-0031">Aminopeptidase</keyword>
<comment type="catalytic activity">
    <reaction evidence="1 8 10">
        <text>Release of N-terminal proline from a peptide.</text>
        <dbReference type="EC" id="3.4.11.5"/>
    </reaction>
</comment>
<dbReference type="EMBL" id="AP006501">
    <property type="protein sequence ID" value="BAM82955.1"/>
    <property type="molecule type" value="Genomic_DNA"/>
</dbReference>
<dbReference type="Gramene" id="CMS385CT">
    <property type="protein sequence ID" value="CMS385CT"/>
    <property type="gene ID" value="CMS385C"/>
</dbReference>
<comment type="similarity">
    <text evidence="3 8 10">Belongs to the peptidase S33 family.</text>
</comment>
<evidence type="ECO:0000256" key="6">
    <source>
        <dbReference type="ARBA" id="ARBA00022670"/>
    </source>
</evidence>
<dbReference type="InterPro" id="IPR029058">
    <property type="entry name" value="AB_hydrolase_fold"/>
</dbReference>
<gene>
    <name evidence="12" type="ORF">CYME_CMS385C</name>
</gene>
<organism evidence="12 13">
    <name type="scientific">Cyanidioschyzon merolae (strain NIES-3377 / 10D)</name>
    <name type="common">Unicellular red alga</name>
    <dbReference type="NCBI Taxonomy" id="280699"/>
    <lineage>
        <taxon>Eukaryota</taxon>
        <taxon>Rhodophyta</taxon>
        <taxon>Bangiophyceae</taxon>
        <taxon>Cyanidiales</taxon>
        <taxon>Cyanidiaceae</taxon>
        <taxon>Cyanidioschyzon</taxon>
    </lineage>
</organism>
<evidence type="ECO:0000256" key="9">
    <source>
        <dbReference type="PIRSR" id="PIRSR006431-1"/>
    </source>
</evidence>
<dbReference type="PANTHER" id="PTHR43722:SF1">
    <property type="entry name" value="PROLINE IMINOPEPTIDASE"/>
    <property type="match status" value="1"/>
</dbReference>
<reference evidence="12 13" key="2">
    <citation type="journal article" date="2007" name="BMC Biol.">
        <title>A 100%-complete sequence reveals unusually simple genomic features in the hot-spring red alga Cyanidioschyzon merolae.</title>
        <authorList>
            <person name="Nozaki H."/>
            <person name="Takano H."/>
            <person name="Misumi O."/>
            <person name="Terasawa K."/>
            <person name="Matsuzaki M."/>
            <person name="Maruyama S."/>
            <person name="Nishida K."/>
            <person name="Yagisawa F."/>
            <person name="Yoshida Y."/>
            <person name="Fujiwara T."/>
            <person name="Takio S."/>
            <person name="Tamura K."/>
            <person name="Chung S.J."/>
            <person name="Nakamura S."/>
            <person name="Kuroiwa H."/>
            <person name="Tanaka K."/>
            <person name="Sato N."/>
            <person name="Kuroiwa T."/>
        </authorList>
    </citation>
    <scope>NUCLEOTIDE SEQUENCE [LARGE SCALE GENOMIC DNA]</scope>
    <source>
        <strain evidence="12 13">10D</strain>
    </source>
</reference>
<dbReference type="InterPro" id="IPR000073">
    <property type="entry name" value="AB_hydrolase_1"/>
</dbReference>
<dbReference type="OMA" id="ELRWFYQ"/>
<dbReference type="PIRSF" id="PIRSF006431">
    <property type="entry name" value="Pept_S33"/>
    <property type="match status" value="1"/>
</dbReference>
<evidence type="ECO:0000256" key="10">
    <source>
        <dbReference type="RuleBase" id="RU003421"/>
    </source>
</evidence>
<keyword evidence="7 8" id="KW-0378">Hydrolase</keyword>
<reference evidence="12 13" key="1">
    <citation type="journal article" date="2004" name="Nature">
        <title>Genome sequence of the ultrasmall unicellular red alga Cyanidioschyzon merolae 10D.</title>
        <authorList>
            <person name="Matsuzaki M."/>
            <person name="Misumi O."/>
            <person name="Shin-i T."/>
            <person name="Maruyama S."/>
            <person name="Takahara M."/>
            <person name="Miyagishima S."/>
            <person name="Mori T."/>
            <person name="Nishida K."/>
            <person name="Yagisawa F."/>
            <person name="Nishida K."/>
            <person name="Yoshida Y."/>
            <person name="Nishimura Y."/>
            <person name="Nakao S."/>
            <person name="Kobayashi T."/>
            <person name="Momoyama Y."/>
            <person name="Higashiyama T."/>
            <person name="Minoda A."/>
            <person name="Sano M."/>
            <person name="Nomoto H."/>
            <person name="Oishi K."/>
            <person name="Hayashi H."/>
            <person name="Ohta F."/>
            <person name="Nishizaka S."/>
            <person name="Haga S."/>
            <person name="Miura S."/>
            <person name="Morishita T."/>
            <person name="Kabeya Y."/>
            <person name="Terasawa K."/>
            <person name="Suzuki Y."/>
            <person name="Ishii Y."/>
            <person name="Asakawa S."/>
            <person name="Takano H."/>
            <person name="Ohta N."/>
            <person name="Kuroiwa H."/>
            <person name="Tanaka K."/>
            <person name="Shimizu N."/>
            <person name="Sugano S."/>
            <person name="Sato N."/>
            <person name="Nozaki H."/>
            <person name="Ogasawara N."/>
            <person name="Kohara Y."/>
            <person name="Kuroiwa T."/>
        </authorList>
    </citation>
    <scope>NUCLEOTIDE SEQUENCE [LARGE SCALE GENOMIC DNA]</scope>
    <source>
        <strain evidence="12 13">10D</strain>
    </source>
</reference>
<keyword evidence="5 8" id="KW-0963">Cytoplasm</keyword>
<dbReference type="InterPro" id="IPR005944">
    <property type="entry name" value="Pro_iminopeptidase"/>
</dbReference>
<evidence type="ECO:0000313" key="13">
    <source>
        <dbReference type="Proteomes" id="UP000007014"/>
    </source>
</evidence>
<dbReference type="Pfam" id="PF00561">
    <property type="entry name" value="Abhydrolase_1"/>
    <property type="match status" value="1"/>
</dbReference>
<dbReference type="AlphaFoldDB" id="M1V7C3"/>
<feature type="active site" evidence="9">
    <location>
        <position position="289"/>
    </location>
</feature>
<evidence type="ECO:0000256" key="3">
    <source>
        <dbReference type="ARBA" id="ARBA00010088"/>
    </source>
</evidence>
<dbReference type="PRINTS" id="PR00793">
    <property type="entry name" value="PROAMNOPTASE"/>
</dbReference>
<dbReference type="RefSeq" id="XP_005538991.1">
    <property type="nucleotide sequence ID" value="XM_005538934.1"/>
</dbReference>
<evidence type="ECO:0000256" key="8">
    <source>
        <dbReference type="PIRNR" id="PIRNR006431"/>
    </source>
</evidence>
<dbReference type="GO" id="GO:0005737">
    <property type="term" value="C:cytoplasm"/>
    <property type="evidence" value="ECO:0007669"/>
    <property type="project" value="UniProtKB-SubCell"/>
</dbReference>
<dbReference type="EC" id="3.4.11.5" evidence="8 10"/>
<feature type="active site" description="Proton donor" evidence="9">
    <location>
        <position position="317"/>
    </location>
</feature>
<keyword evidence="13" id="KW-1185">Reference proteome</keyword>
<dbReference type="KEGG" id="cme:CYME_CMS385C"/>
<evidence type="ECO:0000256" key="2">
    <source>
        <dbReference type="ARBA" id="ARBA00004496"/>
    </source>
</evidence>
<keyword evidence="6 8" id="KW-0645">Protease</keyword>
<dbReference type="InterPro" id="IPR002410">
    <property type="entry name" value="Peptidase_S33"/>
</dbReference>
<sequence>MKTFLYPPIEPFDSGFLQVSSLHTIYYEQAGNPTGTPALFLHGGPGGGIEPVNRQFFDPQHYRIILFDQRGSGKSSPHAELRENTTWHLVEDILRLRLHLDIREKMLVFGGSWGSTLALTFAVTHPEMVLALVLRGVFTLRHRELAWFYEGEGADRIFPEAWQEFVEVIPPEERAFQAPPGEQTLGVDQKARLALTEAYYRRLTSANMEERLRAARAWSIWEGRTSHLRAAADVARKFETPEFAEAFARIECHYFMHGGFFERDGWLLEPSQCARLQNIPCTIIQGRYDIVCPFETAWLLKKQLPNAAFVVVEDAGHSAMEPGTQKHLVEATNRYRTLARQTL</sequence>
<evidence type="ECO:0000256" key="7">
    <source>
        <dbReference type="ARBA" id="ARBA00022801"/>
    </source>
</evidence>
<name>M1V7C3_CYAM1</name>
<dbReference type="Proteomes" id="UP000007014">
    <property type="component" value="Chromosome 19"/>
</dbReference>
<dbReference type="eggNOG" id="ENOG502QPPY">
    <property type="taxonomic scope" value="Eukaryota"/>
</dbReference>